<protein>
    <submittedName>
        <fullName evidence="3">SWIM zinc finger family protein</fullName>
    </submittedName>
</protein>
<dbReference type="InterPro" id="IPR007527">
    <property type="entry name" value="Znf_SWIM"/>
</dbReference>
<dbReference type="RefSeq" id="WP_211561473.1">
    <property type="nucleotide sequence ID" value="NZ_JAGVRK010000001.1"/>
</dbReference>
<comment type="caution">
    <text evidence="3">The sequence shown here is derived from an EMBL/GenBank/DDBJ whole genome shotgun (WGS) entry which is preliminary data.</text>
</comment>
<keyword evidence="1" id="KW-0862">Zinc</keyword>
<accession>A0ABS5LJ75</accession>
<sequence>MLMRDLDKERVLLTAERLRTILSPADEEDRNLVKKGLILYRQGSVYNVNVSAERVSAKVQDVSPVSITLDLDFVQASNCSCPADGFCRHLMAAFLYVYASVDRVGTFVDAWKDDRAAHVLSQMRRASELLKREFVLKEDSLDSWHELFEREYEALQVKTMQGLYHQFFFKLKQKAPKKLELKRLFVIHLAIVTITRMLASYNRTKVKDPSLQHMAMVYVNHMANAIETELEEMKRYATPFALDPLLEGSPDYFRKLLEAPDPFYTGTLGIYKLLWSGLMNRPKWLEMERKAFEAKQDDAVITKKDLMGMLHIDFLLKKDEAVLDYLRAGNAGLFPSSFLWLEEMTEKKQWERLKKWLPYVMEMSPEYVEADLPRKEVRSGAAFLLDVVGAYSRASKNDDLYEEACRTLLPYSYNEYENMLALDERYYEWAELNMLLGYPVYEVEDRFLKEAEKAEPEAVLSLYKQTIYLEMEIRNRDSYKRAVRLLKKVKRLFKKMKSEEEWEDYLDMLQERYKRLRAFKEELVKGKLIDG</sequence>
<name>A0ABS5LJ75_9BACI</name>
<keyword evidence="1" id="KW-0863">Zinc-finger</keyword>
<dbReference type="EMBL" id="JAGVRK010000001">
    <property type="protein sequence ID" value="MBS2970802.1"/>
    <property type="molecule type" value="Genomic_DNA"/>
</dbReference>
<keyword evidence="4" id="KW-1185">Reference proteome</keyword>
<evidence type="ECO:0000256" key="1">
    <source>
        <dbReference type="PROSITE-ProRule" id="PRU00325"/>
    </source>
</evidence>
<keyword evidence="1" id="KW-0479">Metal-binding</keyword>
<evidence type="ECO:0000313" key="3">
    <source>
        <dbReference type="EMBL" id="MBS2970802.1"/>
    </source>
</evidence>
<reference evidence="3 4" key="1">
    <citation type="submission" date="2021-04" db="EMBL/GenBank/DDBJ databases">
        <title>Metabacillus sp. strain KIGAM252 whole genome sequence.</title>
        <authorList>
            <person name="Seo M.-J."/>
            <person name="Cho E.-S."/>
            <person name="Hwang C.Y."/>
            <person name="Yoon D.J."/>
        </authorList>
    </citation>
    <scope>NUCLEOTIDE SEQUENCE [LARGE SCALE GENOMIC DNA]</scope>
    <source>
        <strain evidence="3 4">KIGAM252</strain>
    </source>
</reference>
<dbReference type="PROSITE" id="PS50966">
    <property type="entry name" value="ZF_SWIM"/>
    <property type="match status" value="1"/>
</dbReference>
<gene>
    <name evidence="3" type="ORF">J9317_18840</name>
</gene>
<dbReference type="Proteomes" id="UP000682403">
    <property type="component" value="Unassembled WGS sequence"/>
</dbReference>
<evidence type="ECO:0000313" key="4">
    <source>
        <dbReference type="Proteomes" id="UP000682403"/>
    </source>
</evidence>
<organism evidence="3 4">
    <name type="scientific">Metabacillus flavus</name>
    <dbReference type="NCBI Taxonomy" id="2823519"/>
    <lineage>
        <taxon>Bacteria</taxon>
        <taxon>Bacillati</taxon>
        <taxon>Bacillota</taxon>
        <taxon>Bacilli</taxon>
        <taxon>Bacillales</taxon>
        <taxon>Bacillaceae</taxon>
        <taxon>Metabacillus</taxon>
    </lineage>
</organism>
<evidence type="ECO:0000259" key="2">
    <source>
        <dbReference type="PROSITE" id="PS50966"/>
    </source>
</evidence>
<proteinExistence type="predicted"/>
<feature type="domain" description="SWIM-type" evidence="2">
    <location>
        <begin position="65"/>
        <end position="98"/>
    </location>
</feature>